<sequence>MGGGGNHYHAHVSPRYTIQALDRGGLEKVLQEHETTLQKHVERTFRKMNR</sequence>
<dbReference type="AlphaFoldDB" id="A0A1I6LW34"/>
<proteinExistence type="predicted"/>
<protein>
    <submittedName>
        <fullName evidence="1">Uncharacterized protein</fullName>
    </submittedName>
</protein>
<evidence type="ECO:0000313" key="2">
    <source>
        <dbReference type="Proteomes" id="UP000199024"/>
    </source>
</evidence>
<dbReference type="RefSeq" id="WP_175528900.1">
    <property type="nucleotide sequence ID" value="NZ_FOZL01000001.1"/>
</dbReference>
<name>A0A1I6LW34_9BACT</name>
<gene>
    <name evidence="1" type="ORF">SAMN05421771_1367</name>
</gene>
<dbReference type="Proteomes" id="UP000199024">
    <property type="component" value="Unassembled WGS sequence"/>
</dbReference>
<keyword evidence="2" id="KW-1185">Reference proteome</keyword>
<organism evidence="1 2">
    <name type="scientific">Granulicella pectinivorans</name>
    <dbReference type="NCBI Taxonomy" id="474950"/>
    <lineage>
        <taxon>Bacteria</taxon>
        <taxon>Pseudomonadati</taxon>
        <taxon>Acidobacteriota</taxon>
        <taxon>Terriglobia</taxon>
        <taxon>Terriglobales</taxon>
        <taxon>Acidobacteriaceae</taxon>
        <taxon>Granulicella</taxon>
    </lineage>
</organism>
<reference evidence="1 2" key="1">
    <citation type="submission" date="2016-10" db="EMBL/GenBank/DDBJ databases">
        <authorList>
            <person name="de Groot N.N."/>
        </authorList>
    </citation>
    <scope>NUCLEOTIDE SEQUENCE [LARGE SCALE GENOMIC DNA]</scope>
    <source>
        <strain evidence="1 2">DSM 21001</strain>
    </source>
</reference>
<dbReference type="EMBL" id="FOZL01000001">
    <property type="protein sequence ID" value="SFS07643.1"/>
    <property type="molecule type" value="Genomic_DNA"/>
</dbReference>
<accession>A0A1I6LW34</accession>
<evidence type="ECO:0000313" key="1">
    <source>
        <dbReference type="EMBL" id="SFS07643.1"/>
    </source>
</evidence>